<evidence type="ECO:0000313" key="1">
    <source>
        <dbReference type="EMBL" id="MCB6516562.1"/>
    </source>
</evidence>
<sequence>MSQEIQFILYNLPDEGGKVQVIIRDETLWCTQKAMSQLFGVDRTVISKHLKNIFESSELQQDSVCAKFAHTAEDGKIYNTQFYNLDAVISVGYRVNSLQATRFRQWATKILNEYIKKGFVLDDDRLKQGETVFGQDYFQELLERIRSIRASERRIWQKITDIYAECSVDYDKNSPTTHDFYAMIQNCFHYAIIGQTAAEIVYHNADHTKEHMGLTTWKNSPNGRILKSDVIVAKNYLQEKEIKDLELAVSAFFDYIENIIRRRNTFNMEQFAGSVTKFLSFMDYQILPDKGRISAAQAKAKAEQEYDIFNRTQLIDSDFDKQIRGLME</sequence>
<dbReference type="Proteomes" id="UP001198806">
    <property type="component" value="Unassembled WGS sequence"/>
</dbReference>
<dbReference type="PANTHER" id="PTHR35810:SF1">
    <property type="entry name" value="CYTOPLASMIC PROTEIN"/>
    <property type="match status" value="1"/>
</dbReference>
<dbReference type="PANTHER" id="PTHR35810">
    <property type="entry name" value="CYTOPLASMIC PROTEIN-RELATED"/>
    <property type="match status" value="1"/>
</dbReference>
<organism evidence="1 2">
    <name type="scientific">Parabacteroides distasonis</name>
    <dbReference type="NCBI Taxonomy" id="823"/>
    <lineage>
        <taxon>Bacteria</taxon>
        <taxon>Pseudomonadati</taxon>
        <taxon>Bacteroidota</taxon>
        <taxon>Bacteroidia</taxon>
        <taxon>Bacteroidales</taxon>
        <taxon>Tannerellaceae</taxon>
        <taxon>Parabacteroides</taxon>
    </lineage>
</organism>
<proteinExistence type="predicted"/>
<gene>
    <name evidence="1" type="ORF">LI194_01965</name>
</gene>
<evidence type="ECO:0000313" key="2">
    <source>
        <dbReference type="Proteomes" id="UP001198806"/>
    </source>
</evidence>
<dbReference type="EMBL" id="JAJCNI010000002">
    <property type="protein sequence ID" value="MCB6516562.1"/>
    <property type="molecule type" value="Genomic_DNA"/>
</dbReference>
<dbReference type="PIRSF" id="PIRSF015268">
    <property type="entry name" value="Virulence_RhuM"/>
    <property type="match status" value="1"/>
</dbReference>
<protein>
    <submittedName>
        <fullName evidence="1">Virulence RhuM family protein</fullName>
    </submittedName>
</protein>
<name>A0AAP2Q3X9_PARDI</name>
<reference evidence="1" key="1">
    <citation type="submission" date="2021-10" db="EMBL/GenBank/DDBJ databases">
        <title>Collection of gut derived symbiotic bacterial strains cultured from healthy donors.</title>
        <authorList>
            <person name="Lin H."/>
            <person name="Littmann E."/>
            <person name="Kohout C."/>
            <person name="Pamer E.G."/>
        </authorList>
    </citation>
    <scope>NUCLEOTIDE SEQUENCE</scope>
    <source>
        <strain evidence="1">DFI.2.94</strain>
    </source>
</reference>
<comment type="caution">
    <text evidence="1">The sequence shown here is derived from an EMBL/GenBank/DDBJ whole genome shotgun (WGS) entry which is preliminary data.</text>
</comment>
<accession>A0AAP2Q3X9</accession>
<dbReference type="InterPro" id="IPR011204">
    <property type="entry name" value="Virulence_RhuM-like"/>
</dbReference>
<dbReference type="RefSeq" id="WP_122144983.1">
    <property type="nucleotide sequence ID" value="NZ_CP081908.1"/>
</dbReference>
<dbReference type="AlphaFoldDB" id="A0AAP2Q3X9"/>
<dbReference type="Pfam" id="PF13310">
    <property type="entry name" value="Virulence_RhuM"/>
    <property type="match status" value="1"/>
</dbReference>